<dbReference type="EMBL" id="CAADRA010005142">
    <property type="protein sequence ID" value="VFT85859.1"/>
    <property type="molecule type" value="Genomic_DNA"/>
</dbReference>
<sequence>MERYTIEMVLAEALYGQVLLCTDTFTGEQVAIKRMNIAAATAKRTLHGVAFISEDIAVEKQVHHALSANGGHPNVLAMRDNFVQDGHDHFVLDYCTNGELFDMVEASPNQRFDLEFARRMFRQVASGVAFIHARGFAHRDLSLENVLVDGKGTCHICDFGLATSRGSPSFETVGKAFYMAPEVYLKRGYDAAKADMWSLGIMLFMMLTGAPLVEVANASDSRFQYFETYGLATLLRAWNLAQVVHGDVLGLLQQLLALDPTHRPSIDQILAHPFVAEVKQAAKGTSSMGHVVKGFFARRRSSNRLLDVYNTTM</sequence>
<evidence type="ECO:0000256" key="1">
    <source>
        <dbReference type="ARBA" id="ARBA00022527"/>
    </source>
</evidence>
<reference evidence="8 9" key="1">
    <citation type="submission" date="2019-03" db="EMBL/GenBank/DDBJ databases">
        <authorList>
            <person name="Gaulin E."/>
            <person name="Dumas B."/>
        </authorList>
    </citation>
    <scope>NUCLEOTIDE SEQUENCE [LARGE SCALE GENOMIC DNA]</scope>
    <source>
        <strain evidence="8">CBS 568.67</strain>
    </source>
</reference>
<dbReference type="SUPFAM" id="SSF56112">
    <property type="entry name" value="Protein kinase-like (PK-like)"/>
    <property type="match status" value="1"/>
</dbReference>
<evidence type="ECO:0000313" key="9">
    <source>
        <dbReference type="Proteomes" id="UP000332933"/>
    </source>
</evidence>
<dbReference type="GO" id="GO:0005634">
    <property type="term" value="C:nucleus"/>
    <property type="evidence" value="ECO:0007669"/>
    <property type="project" value="TreeGrafter"/>
</dbReference>
<protein>
    <submittedName>
        <fullName evidence="8">Aste57867_8975 protein</fullName>
    </submittedName>
</protein>
<keyword evidence="4" id="KW-0418">Kinase</keyword>
<keyword evidence="5" id="KW-0067">ATP-binding</keyword>
<keyword evidence="3" id="KW-0547">Nucleotide-binding</keyword>
<dbReference type="OrthoDB" id="60484at2759"/>
<evidence type="ECO:0000256" key="3">
    <source>
        <dbReference type="ARBA" id="ARBA00022741"/>
    </source>
</evidence>
<dbReference type="Gene3D" id="1.10.510.10">
    <property type="entry name" value="Transferase(Phosphotransferase) domain 1"/>
    <property type="match status" value="1"/>
</dbReference>
<gene>
    <name evidence="8" type="primary">Aste57867_8975</name>
    <name evidence="7" type="ORF">As57867_008940</name>
    <name evidence="8" type="ORF">ASTE57867_8975</name>
</gene>
<evidence type="ECO:0000256" key="4">
    <source>
        <dbReference type="ARBA" id="ARBA00022777"/>
    </source>
</evidence>
<proteinExistence type="predicted"/>
<organism evidence="8 9">
    <name type="scientific">Aphanomyces stellatus</name>
    <dbReference type="NCBI Taxonomy" id="120398"/>
    <lineage>
        <taxon>Eukaryota</taxon>
        <taxon>Sar</taxon>
        <taxon>Stramenopiles</taxon>
        <taxon>Oomycota</taxon>
        <taxon>Saprolegniomycetes</taxon>
        <taxon>Saprolegniales</taxon>
        <taxon>Verrucalvaceae</taxon>
        <taxon>Aphanomyces</taxon>
    </lineage>
</organism>
<evidence type="ECO:0000259" key="6">
    <source>
        <dbReference type="PROSITE" id="PS50011"/>
    </source>
</evidence>
<dbReference type="InterPro" id="IPR011009">
    <property type="entry name" value="Kinase-like_dom_sf"/>
</dbReference>
<keyword evidence="9" id="KW-1185">Reference proteome</keyword>
<dbReference type="Pfam" id="PF00069">
    <property type="entry name" value="Pkinase"/>
    <property type="match status" value="1"/>
</dbReference>
<dbReference type="GO" id="GO:0004674">
    <property type="term" value="F:protein serine/threonine kinase activity"/>
    <property type="evidence" value="ECO:0007669"/>
    <property type="project" value="UniProtKB-KW"/>
</dbReference>
<name>A0A485KLL2_9STRA</name>
<evidence type="ECO:0000256" key="2">
    <source>
        <dbReference type="ARBA" id="ARBA00022679"/>
    </source>
</evidence>
<evidence type="ECO:0000313" key="7">
    <source>
        <dbReference type="EMBL" id="KAF0700491.1"/>
    </source>
</evidence>
<dbReference type="PANTHER" id="PTHR24345">
    <property type="entry name" value="SERINE/THREONINE-PROTEIN KINASE PLK"/>
    <property type="match status" value="1"/>
</dbReference>
<dbReference type="EMBL" id="VJMH01005121">
    <property type="protein sequence ID" value="KAF0700491.1"/>
    <property type="molecule type" value="Genomic_DNA"/>
</dbReference>
<dbReference type="GO" id="GO:0005524">
    <property type="term" value="F:ATP binding"/>
    <property type="evidence" value="ECO:0007669"/>
    <property type="project" value="UniProtKB-KW"/>
</dbReference>
<keyword evidence="1" id="KW-0723">Serine/threonine-protein kinase</keyword>
<dbReference type="AlphaFoldDB" id="A0A485KLL2"/>
<evidence type="ECO:0000256" key="5">
    <source>
        <dbReference type="ARBA" id="ARBA00022840"/>
    </source>
</evidence>
<keyword evidence="2" id="KW-0808">Transferase</keyword>
<evidence type="ECO:0000313" key="8">
    <source>
        <dbReference type="EMBL" id="VFT85859.1"/>
    </source>
</evidence>
<dbReference type="PROSITE" id="PS50011">
    <property type="entry name" value="PROTEIN_KINASE_DOM"/>
    <property type="match status" value="1"/>
</dbReference>
<dbReference type="InterPro" id="IPR000719">
    <property type="entry name" value="Prot_kinase_dom"/>
</dbReference>
<dbReference type="Proteomes" id="UP000332933">
    <property type="component" value="Unassembled WGS sequence"/>
</dbReference>
<dbReference type="PANTHER" id="PTHR24345:SF91">
    <property type="entry name" value="SERINE_THREONINE-PROTEIN KINASE PLK4"/>
    <property type="match status" value="1"/>
</dbReference>
<accession>A0A485KLL2</accession>
<feature type="domain" description="Protein kinase" evidence="6">
    <location>
        <begin position="4"/>
        <end position="275"/>
    </location>
</feature>
<reference evidence="7" key="2">
    <citation type="submission" date="2019-06" db="EMBL/GenBank/DDBJ databases">
        <title>Genomics analysis of Aphanomyces spp. identifies a new class of oomycete effector associated with host adaptation.</title>
        <authorList>
            <person name="Gaulin E."/>
        </authorList>
    </citation>
    <scope>NUCLEOTIDE SEQUENCE</scope>
    <source>
        <strain evidence="7">CBS 578.67</strain>
    </source>
</reference>